<evidence type="ECO:0000256" key="2">
    <source>
        <dbReference type="ARBA" id="ARBA00023002"/>
    </source>
</evidence>
<evidence type="ECO:0000313" key="6">
    <source>
        <dbReference type="Proteomes" id="UP000002027"/>
    </source>
</evidence>
<dbReference type="OrthoDB" id="9803333at2"/>
<dbReference type="PRINTS" id="PR00080">
    <property type="entry name" value="SDRFAMILY"/>
</dbReference>
<evidence type="ECO:0000256" key="3">
    <source>
        <dbReference type="RuleBase" id="RU000363"/>
    </source>
</evidence>
<dbReference type="EMBL" id="CP001823">
    <property type="protein sequence ID" value="ACZ37975.1"/>
    <property type="molecule type" value="Genomic_DNA"/>
</dbReference>
<keyword evidence="2" id="KW-0560">Oxidoreductase</keyword>
<comment type="similarity">
    <text evidence="1 3">Belongs to the short-chain dehydrogenases/reductases (SDR) family.</text>
</comment>
<dbReference type="InterPro" id="IPR051687">
    <property type="entry name" value="Peroxisomal_Beta-Oxidation"/>
</dbReference>
<dbReference type="SUPFAM" id="SSF51735">
    <property type="entry name" value="NAD(P)-binding Rossmann-fold domains"/>
    <property type="match status" value="1"/>
</dbReference>
<dbReference type="Gene3D" id="3.40.50.720">
    <property type="entry name" value="NAD(P)-binding Rossmann-like Domain"/>
    <property type="match status" value="1"/>
</dbReference>
<dbReference type="PANTHER" id="PTHR45024">
    <property type="entry name" value="DEHYDROGENASES, SHORT CHAIN"/>
    <property type="match status" value="1"/>
</dbReference>
<dbReference type="eggNOG" id="COG1028">
    <property type="taxonomic scope" value="Bacteria"/>
</dbReference>
<reference evidence="5 6" key="2">
    <citation type="journal article" date="2010" name="Stand. Genomic Sci.">
        <title>Complete genome sequence of Desulfohalobium retbaense type strain (HR(100)).</title>
        <authorList>
            <person name="Spring S."/>
            <person name="Nolan M."/>
            <person name="Lapidus A."/>
            <person name="Glavina Del Rio T."/>
            <person name="Copeland A."/>
            <person name="Tice H."/>
            <person name="Cheng J.F."/>
            <person name="Lucas S."/>
            <person name="Land M."/>
            <person name="Chen F."/>
            <person name="Bruce D."/>
            <person name="Goodwin L."/>
            <person name="Pitluck S."/>
            <person name="Ivanova N."/>
            <person name="Mavromatis K."/>
            <person name="Mikhailova N."/>
            <person name="Pati A."/>
            <person name="Chen A."/>
            <person name="Palaniappan K."/>
            <person name="Hauser L."/>
            <person name="Chang Y.J."/>
            <person name="Jeffries C.D."/>
            <person name="Munk C."/>
            <person name="Kiss H."/>
            <person name="Chain P."/>
            <person name="Han C."/>
            <person name="Brettin T."/>
            <person name="Detter J.C."/>
            <person name="Schuler E."/>
            <person name="Goker M."/>
            <person name="Rohde M."/>
            <person name="Bristow J."/>
            <person name="Eisen J.A."/>
            <person name="Markowitz V."/>
            <person name="Hugenholtz P."/>
            <person name="Kyrpides N.C."/>
            <person name="Klenk H.P."/>
        </authorList>
    </citation>
    <scope>NUCLEOTIDE SEQUENCE [LARGE SCALE GENOMIC DNA]</scope>
    <source>
        <strain evidence="6">ATCC 49802 / DSM 20745 / S 6022</strain>
    </source>
</reference>
<accession>D1C158</accession>
<dbReference type="GO" id="GO:0016491">
    <property type="term" value="F:oxidoreductase activity"/>
    <property type="evidence" value="ECO:0007669"/>
    <property type="project" value="UniProtKB-KW"/>
</dbReference>
<feature type="domain" description="Ketoreductase" evidence="4">
    <location>
        <begin position="7"/>
        <end position="202"/>
    </location>
</feature>
<protein>
    <submittedName>
        <fullName evidence="5">Short-chain dehydrogenase/reductase SDR</fullName>
    </submittedName>
</protein>
<reference evidence="6" key="1">
    <citation type="submission" date="2009-11" db="EMBL/GenBank/DDBJ databases">
        <title>The complete chromosome 1 of Sphaerobacter thermophilus DSM 20745.</title>
        <authorList>
            <person name="Lucas S."/>
            <person name="Copeland A."/>
            <person name="Lapidus A."/>
            <person name="Glavina del Rio T."/>
            <person name="Dalin E."/>
            <person name="Tice H."/>
            <person name="Bruce D."/>
            <person name="Goodwin L."/>
            <person name="Pitluck S."/>
            <person name="Kyrpides N."/>
            <person name="Mavromatis K."/>
            <person name="Ivanova N."/>
            <person name="Mikhailova N."/>
            <person name="LaButti K.M."/>
            <person name="Clum A."/>
            <person name="Sun H.I."/>
            <person name="Brettin T."/>
            <person name="Detter J.C."/>
            <person name="Han C."/>
            <person name="Larimer F."/>
            <person name="Land M."/>
            <person name="Hauser L."/>
            <person name="Markowitz V."/>
            <person name="Cheng J.F."/>
            <person name="Hugenholtz P."/>
            <person name="Woyke T."/>
            <person name="Wu D."/>
            <person name="Steenblock K."/>
            <person name="Schneider S."/>
            <person name="Pukall R."/>
            <person name="Goeker M."/>
            <person name="Klenk H.P."/>
            <person name="Eisen J.A."/>
        </authorList>
    </citation>
    <scope>NUCLEOTIDE SEQUENCE [LARGE SCALE GENOMIC DNA]</scope>
    <source>
        <strain evidence="6">ATCC 49802 / DSM 20745 / S 6022</strain>
    </source>
</reference>
<dbReference type="Proteomes" id="UP000002027">
    <property type="component" value="Chromosome 1"/>
</dbReference>
<dbReference type="Pfam" id="PF00106">
    <property type="entry name" value="adh_short"/>
    <property type="match status" value="1"/>
</dbReference>
<evidence type="ECO:0000259" key="4">
    <source>
        <dbReference type="SMART" id="SM00822"/>
    </source>
</evidence>
<evidence type="ECO:0000313" key="5">
    <source>
        <dbReference type="EMBL" id="ACZ37975.1"/>
    </source>
</evidence>
<dbReference type="PANTHER" id="PTHR45024:SF2">
    <property type="entry name" value="SCP2 DOMAIN-CONTAINING PROTEIN"/>
    <property type="match status" value="1"/>
</dbReference>
<dbReference type="InParanoid" id="D1C158"/>
<organism evidence="5 6">
    <name type="scientific">Sphaerobacter thermophilus (strain ATCC 49802 / DSM 20745 / KCCM 41009 / NCIMB 13125 / S 6022)</name>
    <dbReference type="NCBI Taxonomy" id="479434"/>
    <lineage>
        <taxon>Bacteria</taxon>
        <taxon>Pseudomonadati</taxon>
        <taxon>Thermomicrobiota</taxon>
        <taxon>Thermomicrobia</taxon>
        <taxon>Sphaerobacterales</taxon>
        <taxon>Sphaerobacterineae</taxon>
        <taxon>Sphaerobacteraceae</taxon>
        <taxon>Sphaerobacter</taxon>
    </lineage>
</organism>
<dbReference type="FunFam" id="3.40.50.720:FF:000084">
    <property type="entry name" value="Short-chain dehydrogenase reductase"/>
    <property type="match status" value="1"/>
</dbReference>
<dbReference type="KEGG" id="sti:Sthe_0537"/>
<dbReference type="InterPro" id="IPR036291">
    <property type="entry name" value="NAD(P)-bd_dom_sf"/>
</dbReference>
<dbReference type="AlphaFoldDB" id="D1C158"/>
<dbReference type="InterPro" id="IPR002347">
    <property type="entry name" value="SDR_fam"/>
</dbReference>
<name>D1C158_SPHTD</name>
<dbReference type="RefSeq" id="WP_012871022.1">
    <property type="nucleotide sequence ID" value="NC_013523.1"/>
</dbReference>
<proteinExistence type="inferred from homology"/>
<evidence type="ECO:0000256" key="1">
    <source>
        <dbReference type="ARBA" id="ARBA00006484"/>
    </source>
</evidence>
<dbReference type="SMART" id="SM00822">
    <property type="entry name" value="PKS_KR"/>
    <property type="match status" value="1"/>
</dbReference>
<dbReference type="PRINTS" id="PR00081">
    <property type="entry name" value="GDHRDH"/>
</dbReference>
<sequence length="336" mass="35718">MGMLDGKVAIVTGAGRGIGRGIARQMAAEGAAVVVNDLGTALSGEGVDVSVAQQVVDEIRAEGGSAVANTDSVADYRAAEAMVQQAIDAFGRLDIVVNCAGILRDRMIFNMTPEEWQAVIDVHLKGTFNLCKWASVRFREQKSGRLINMTSNSAFGAPGQPNYAAAKAGIIGLTLSCANGLARYNVTANAVVPSGATRMIDSIPSAREAVAHTGKLPSELAAGTEKDPDNVAPLVTYLASDAAQHISGHLFGSFGYNVVLFSQPKIIKTLRADHRWTVEELAQHIPQAFGSDFQEVVNDPRVSAAIEAIPEGKWVEIGPGLRFYGTKIEPHMEFVW</sequence>
<gene>
    <name evidence="5" type="ordered locus">Sthe_0537</name>
</gene>
<keyword evidence="6" id="KW-1185">Reference proteome</keyword>
<dbReference type="InterPro" id="IPR057326">
    <property type="entry name" value="KR_dom"/>
</dbReference>
<dbReference type="STRING" id="479434.Sthe_0537"/>
<dbReference type="HOGENOM" id="CLU_010194_1_3_0"/>